<evidence type="ECO:0000256" key="5">
    <source>
        <dbReference type="ARBA" id="ARBA00023054"/>
    </source>
</evidence>
<keyword evidence="3" id="KW-0597">Phosphoprotein</keyword>
<feature type="compositionally biased region" description="Basic and acidic residues" evidence="10">
    <location>
        <begin position="862"/>
        <end position="872"/>
    </location>
</feature>
<dbReference type="GO" id="GO:0098882">
    <property type="term" value="F:structural constituent of presynaptic active zone"/>
    <property type="evidence" value="ECO:0007669"/>
    <property type="project" value="TreeGrafter"/>
</dbReference>
<reference evidence="11" key="1">
    <citation type="submission" date="2015-11" db="EMBL/GenBank/DDBJ databases">
        <title>De novo transcriptome assembly of four potential Pierce s Disease insect vectors from Arizona vineyards.</title>
        <authorList>
            <person name="Tassone E.E."/>
        </authorList>
    </citation>
    <scope>NUCLEOTIDE SEQUENCE</scope>
</reference>
<feature type="region of interest" description="Disordered" evidence="10">
    <location>
        <begin position="624"/>
        <end position="651"/>
    </location>
</feature>
<feature type="compositionally biased region" description="Gly residues" evidence="10">
    <location>
        <begin position="1"/>
        <end position="11"/>
    </location>
</feature>
<dbReference type="GO" id="GO:0007274">
    <property type="term" value="P:neuromuscular synaptic transmission"/>
    <property type="evidence" value="ECO:0007669"/>
    <property type="project" value="TreeGrafter"/>
</dbReference>
<evidence type="ECO:0000256" key="4">
    <source>
        <dbReference type="ARBA" id="ARBA00023018"/>
    </source>
</evidence>
<feature type="compositionally biased region" description="Polar residues" evidence="10">
    <location>
        <begin position="57"/>
        <end position="69"/>
    </location>
</feature>
<evidence type="ECO:0000256" key="6">
    <source>
        <dbReference type="ARBA" id="ARBA00023212"/>
    </source>
</evidence>
<dbReference type="PANTHER" id="PTHR18861">
    <property type="entry name" value="ELKS/RAB6-INTERACTING/CAST PROTEIN"/>
    <property type="match status" value="1"/>
</dbReference>
<feature type="region of interest" description="Disordered" evidence="10">
    <location>
        <begin position="1"/>
        <end position="108"/>
    </location>
</feature>
<name>A0A1B6EZH8_9HEMI</name>
<dbReference type="Pfam" id="PF10174">
    <property type="entry name" value="Cast"/>
    <property type="match status" value="3"/>
</dbReference>
<feature type="coiled-coil region" evidence="9">
    <location>
        <begin position="181"/>
        <end position="208"/>
    </location>
</feature>
<dbReference type="AlphaFoldDB" id="A0A1B6EZH8"/>
<keyword evidence="5 9" id="KW-0175">Coiled coil</keyword>
<evidence type="ECO:0000256" key="7">
    <source>
        <dbReference type="ARBA" id="ARBA00023273"/>
    </source>
</evidence>
<keyword evidence="2" id="KW-0963">Cytoplasm</keyword>
<accession>A0A1B6EZH8</accession>
<sequence>YGGASLSGAGGNRSPRSGRRLGELPTVDRSPSRNYPSAIASRGSPVGRKSGRAGATSPEQHAGYQSMSSPYYGREEEPQSPMMEDRGRAGGHHRSRSATRPPNNPMSVRYQSLDRAGAEPSVHDREFMPIREPRERSLERTAGRDRSLDRGMYLEEELYGSRSARQSPNTHLGRDPGGGYIGELQHQNNDLQRELANLKKELELTNQKLGSSMHSIKTFWSPELKKERALRKEESAKYSLINDQLKLLNSENQKQAMLVRQLEEELRLRMRGPSLEMQQQMEVLFAENEHLTREIAILRETIKELELRIETQKQTLQARDESIKKLLEMLQSKGVGKEEERQMLHQMQALAQKQLDEFRAEIQRRDQEILAMSAKMKTLEEQHQDYQRHIAVLKESLCAKEEHYNMLQADVEELRQRLEEKNRHIEKKTQLAMQATSERNRINNELSELKDHMDIKDRKINVLQRKLELHEANQKLATGAAKAGEESSILKKQVEEQKRQLEEQRRKIEEHRKGLDTRVKQVEEKEKSIAEYEMKLKKRKENLDQREAQLQKGGGQAGGGAEVVQKLEMELEVHRQELEKSQEEIKRSQEEMERLLQLVQMSQEEHNQKDKTISDLQQALKNAQAKLRSQQTANAQREQARKAEEDESSKEVKINNWENGVDELEELLSVVRLKEERIEELEEALRESVRITADREKGLQQEEVRRKQIMEKVGKLEQRLLSLQTAHALRCSTCRPLLTRMQQLERRLTQLLDERGEHLQELTQMKQEALEAAISEKDAHLALLEVSGLRTARHAEEAEQLRADRKRLMDRLKLETEHSMRLLQEYTPPPPLNTPGDNVSLSASSLSSLQGYSQIDQDQLDNDERTGSDSSV</sequence>
<feature type="compositionally biased region" description="Basic and acidic residues" evidence="10">
    <location>
        <begin position="73"/>
        <end position="88"/>
    </location>
</feature>
<organism evidence="11">
    <name type="scientific">Cuerna arida</name>
    <dbReference type="NCBI Taxonomy" id="1464854"/>
    <lineage>
        <taxon>Eukaryota</taxon>
        <taxon>Metazoa</taxon>
        <taxon>Ecdysozoa</taxon>
        <taxon>Arthropoda</taxon>
        <taxon>Hexapoda</taxon>
        <taxon>Insecta</taxon>
        <taxon>Pterygota</taxon>
        <taxon>Neoptera</taxon>
        <taxon>Paraneoptera</taxon>
        <taxon>Hemiptera</taxon>
        <taxon>Auchenorrhyncha</taxon>
        <taxon>Membracoidea</taxon>
        <taxon>Cicadellidae</taxon>
        <taxon>Cicadellinae</taxon>
        <taxon>Proconiini</taxon>
        <taxon>Cuerna</taxon>
    </lineage>
</organism>
<dbReference type="GO" id="GO:0030424">
    <property type="term" value="C:axon"/>
    <property type="evidence" value="ECO:0007669"/>
    <property type="project" value="UniProtKB-SubCell"/>
</dbReference>
<proteinExistence type="predicted"/>
<dbReference type="GO" id="GO:0048167">
    <property type="term" value="P:regulation of synaptic plasticity"/>
    <property type="evidence" value="ECO:0007669"/>
    <property type="project" value="TreeGrafter"/>
</dbReference>
<feature type="non-terminal residue" evidence="11">
    <location>
        <position position="1"/>
    </location>
</feature>
<evidence type="ECO:0000256" key="8">
    <source>
        <dbReference type="ARBA" id="ARBA00034106"/>
    </source>
</evidence>
<evidence type="ECO:0000256" key="9">
    <source>
        <dbReference type="SAM" id="Coils"/>
    </source>
</evidence>
<feature type="compositionally biased region" description="Polar residues" evidence="10">
    <location>
        <begin position="624"/>
        <end position="637"/>
    </location>
</feature>
<dbReference type="EMBL" id="GECZ01026441">
    <property type="protein sequence ID" value="JAS43328.1"/>
    <property type="molecule type" value="Transcribed_RNA"/>
</dbReference>
<evidence type="ECO:0000256" key="1">
    <source>
        <dbReference type="ARBA" id="ARBA00004245"/>
    </source>
</evidence>
<feature type="region of interest" description="Disordered" evidence="10">
    <location>
        <begin position="824"/>
        <end position="872"/>
    </location>
</feature>
<keyword evidence="4" id="KW-0770">Synapse</keyword>
<dbReference type="InterPro" id="IPR019323">
    <property type="entry name" value="ELKS/CAST"/>
</dbReference>
<feature type="compositionally biased region" description="Low complexity" evidence="10">
    <location>
        <begin position="840"/>
        <end position="849"/>
    </location>
</feature>
<evidence type="ECO:0008006" key="12">
    <source>
        <dbReference type="Google" id="ProtNLM"/>
    </source>
</evidence>
<gene>
    <name evidence="11" type="ORF">g.17279</name>
</gene>
<feature type="compositionally biased region" description="Basic and acidic residues" evidence="10">
    <location>
        <begin position="638"/>
        <end position="651"/>
    </location>
</feature>
<evidence type="ECO:0000313" key="11">
    <source>
        <dbReference type="EMBL" id="JAS43328.1"/>
    </source>
</evidence>
<keyword evidence="6" id="KW-0206">Cytoskeleton</keyword>
<comment type="subcellular location">
    <subcellularLocation>
        <location evidence="1">Cytoplasm</location>
        <location evidence="1">Cytoskeleton</location>
    </subcellularLocation>
    <subcellularLocation>
        <location evidence="8">Presynapse</location>
    </subcellularLocation>
</comment>
<dbReference type="PANTHER" id="PTHR18861:SF0">
    <property type="entry name" value="BRUCHPILOT, ISOFORM J"/>
    <property type="match status" value="1"/>
</dbReference>
<keyword evidence="7" id="KW-0966">Cell projection</keyword>
<evidence type="ECO:0000256" key="2">
    <source>
        <dbReference type="ARBA" id="ARBA00022490"/>
    </source>
</evidence>
<dbReference type="GO" id="GO:0048788">
    <property type="term" value="C:cytoskeleton of presynaptic active zone"/>
    <property type="evidence" value="ECO:0007669"/>
    <property type="project" value="TreeGrafter"/>
</dbReference>
<evidence type="ECO:0000256" key="3">
    <source>
        <dbReference type="ARBA" id="ARBA00022553"/>
    </source>
</evidence>
<protein>
    <recommendedName>
        <fullName evidence="12">ELKS/RAB6-interacting/CAST family member 1</fullName>
    </recommendedName>
</protein>
<feature type="region of interest" description="Disordered" evidence="10">
    <location>
        <begin position="502"/>
        <end position="521"/>
    </location>
</feature>
<evidence type="ECO:0000256" key="10">
    <source>
        <dbReference type="SAM" id="MobiDB-lite"/>
    </source>
</evidence>